<organism evidence="3 4">
    <name type="scientific">Streptomyces spiralis</name>
    <dbReference type="NCBI Taxonomy" id="66376"/>
    <lineage>
        <taxon>Bacteria</taxon>
        <taxon>Bacillati</taxon>
        <taxon>Actinomycetota</taxon>
        <taxon>Actinomycetes</taxon>
        <taxon>Kitasatosporales</taxon>
        <taxon>Streptomycetaceae</taxon>
        <taxon>Streptomyces</taxon>
    </lineage>
</organism>
<dbReference type="PANTHER" id="PTHR37017">
    <property type="entry name" value="AB HYDROLASE-1 DOMAIN-CONTAINING PROTEIN-RELATED"/>
    <property type="match status" value="1"/>
</dbReference>
<gene>
    <name evidence="3" type="ORF">GCM10014715_76860</name>
</gene>
<dbReference type="GO" id="GO:0016787">
    <property type="term" value="F:hydrolase activity"/>
    <property type="evidence" value="ECO:0007669"/>
    <property type="project" value="UniProtKB-KW"/>
</dbReference>
<comment type="caution">
    <text evidence="3">The sequence shown here is derived from an EMBL/GenBank/DDBJ whole genome shotgun (WGS) entry which is preliminary data.</text>
</comment>
<keyword evidence="3" id="KW-0378">Hydrolase</keyword>
<evidence type="ECO:0000256" key="1">
    <source>
        <dbReference type="SAM" id="SignalP"/>
    </source>
</evidence>
<evidence type="ECO:0000259" key="2">
    <source>
        <dbReference type="Pfam" id="PF12697"/>
    </source>
</evidence>
<dbReference type="SUPFAM" id="SSF53474">
    <property type="entry name" value="alpha/beta-Hydrolases"/>
    <property type="match status" value="1"/>
</dbReference>
<feature type="domain" description="AB hydrolase-1" evidence="2">
    <location>
        <begin position="46"/>
        <end position="267"/>
    </location>
</feature>
<dbReference type="InterPro" id="IPR052897">
    <property type="entry name" value="Sec-Metab_Biosynth_Hydrolase"/>
</dbReference>
<keyword evidence="4" id="KW-1185">Reference proteome</keyword>
<evidence type="ECO:0000313" key="3">
    <source>
        <dbReference type="EMBL" id="GHF09685.1"/>
    </source>
</evidence>
<feature type="chain" id="PRO_5037208605" evidence="1">
    <location>
        <begin position="32"/>
        <end position="279"/>
    </location>
</feature>
<proteinExistence type="predicted"/>
<dbReference type="RefSeq" id="WP_229904017.1">
    <property type="nucleotide sequence ID" value="NZ_BNBC01000056.1"/>
</dbReference>
<keyword evidence="1" id="KW-0732">Signal</keyword>
<protein>
    <submittedName>
        <fullName evidence="3">Alpha/beta hydrolase</fullName>
    </submittedName>
</protein>
<feature type="signal peptide" evidence="1">
    <location>
        <begin position="1"/>
        <end position="31"/>
    </location>
</feature>
<dbReference type="Gene3D" id="3.40.50.1820">
    <property type="entry name" value="alpha/beta hydrolase"/>
    <property type="match status" value="1"/>
</dbReference>
<accession>A0A919E3M9</accession>
<reference evidence="3" key="2">
    <citation type="submission" date="2020-09" db="EMBL/GenBank/DDBJ databases">
        <authorList>
            <person name="Sun Q."/>
            <person name="Ohkuma M."/>
        </authorList>
    </citation>
    <scope>NUCLEOTIDE SEQUENCE</scope>
    <source>
        <strain evidence="3">JCM 3302</strain>
    </source>
</reference>
<dbReference type="Pfam" id="PF12697">
    <property type="entry name" value="Abhydrolase_6"/>
    <property type="match status" value="1"/>
</dbReference>
<dbReference type="PROSITE" id="PS51318">
    <property type="entry name" value="TAT"/>
    <property type="match status" value="1"/>
</dbReference>
<dbReference type="AlphaFoldDB" id="A0A919E3M9"/>
<evidence type="ECO:0000313" key="4">
    <source>
        <dbReference type="Proteomes" id="UP000641386"/>
    </source>
</evidence>
<dbReference type="PANTHER" id="PTHR37017:SF11">
    <property type="entry name" value="ESTERASE_LIPASE_THIOESTERASE DOMAIN-CONTAINING PROTEIN"/>
    <property type="match status" value="1"/>
</dbReference>
<dbReference type="InterPro" id="IPR000073">
    <property type="entry name" value="AB_hydrolase_1"/>
</dbReference>
<dbReference type="Proteomes" id="UP000641386">
    <property type="component" value="Unassembled WGS sequence"/>
</dbReference>
<name>A0A919E3M9_9ACTN</name>
<sequence>MPSRRVITASLATLAAAGLAGGALFTPLASAEPSQSHGKSAPKPTVVLVHGAFADASSWNGVVKRLQADGYPVKAPANPLRDVPGDAAYISSVLAQTEGPIILVGHSYGGAVITNAAASDPDVKALVYIAAYAPDAGETVAQLAEHPVEHPIAPLPVVPNTYPAPDGSAGVELTIDPTKYRDTFLSNTVSRATAASLAVAQRPVSAAALNGETKDPAWKKLPSWYLVARQDHAIGADLERFMAQRAGAKTVEVNGSHNVMLNAPGAVTNLIEKADKATR</sequence>
<dbReference type="EMBL" id="BNBC01000056">
    <property type="protein sequence ID" value="GHF09685.1"/>
    <property type="molecule type" value="Genomic_DNA"/>
</dbReference>
<dbReference type="InterPro" id="IPR029058">
    <property type="entry name" value="AB_hydrolase_fold"/>
</dbReference>
<dbReference type="InterPro" id="IPR006311">
    <property type="entry name" value="TAT_signal"/>
</dbReference>
<reference evidence="3" key="1">
    <citation type="journal article" date="2014" name="Int. J. Syst. Evol. Microbiol.">
        <title>Complete genome sequence of Corynebacterium casei LMG S-19264T (=DSM 44701T), isolated from a smear-ripened cheese.</title>
        <authorList>
            <consortium name="US DOE Joint Genome Institute (JGI-PGF)"/>
            <person name="Walter F."/>
            <person name="Albersmeier A."/>
            <person name="Kalinowski J."/>
            <person name="Ruckert C."/>
        </authorList>
    </citation>
    <scope>NUCLEOTIDE SEQUENCE</scope>
    <source>
        <strain evidence="3">JCM 3302</strain>
    </source>
</reference>